<organism evidence="3 4">
    <name type="scientific">Plasmodium vivax</name>
    <name type="common">malaria parasite P. vivax</name>
    <dbReference type="NCBI Taxonomy" id="5855"/>
    <lineage>
        <taxon>Eukaryota</taxon>
        <taxon>Sar</taxon>
        <taxon>Alveolata</taxon>
        <taxon>Apicomplexa</taxon>
        <taxon>Aconoidasida</taxon>
        <taxon>Haemosporida</taxon>
        <taxon>Plasmodiidae</taxon>
        <taxon>Plasmodium</taxon>
        <taxon>Plasmodium (Plasmodium)</taxon>
    </lineage>
</organism>
<dbReference type="Proteomes" id="UP000196402">
    <property type="component" value="Chromosome 13"/>
</dbReference>
<gene>
    <name evidence="3" type="ORF">PVT01_130031500</name>
</gene>
<evidence type="ECO:0000313" key="4">
    <source>
        <dbReference type="Proteomes" id="UP000196402"/>
    </source>
</evidence>
<dbReference type="PROSITE" id="PS00636">
    <property type="entry name" value="DNAJ_1"/>
    <property type="match status" value="1"/>
</dbReference>
<proteinExistence type="predicted"/>
<dbReference type="eggNOG" id="ENOG502QXHJ">
    <property type="taxonomic scope" value="Eukaryota"/>
</dbReference>
<dbReference type="VEuPathDB" id="PlasmoDB:PVPAM_130041700"/>
<dbReference type="VEuPathDB" id="PlasmoDB:PVP01_1326700"/>
<dbReference type="VEuPathDB" id="PlasmoDB:PVX_085365"/>
<dbReference type="SUPFAM" id="SSF46565">
    <property type="entry name" value="Chaperone J-domain"/>
    <property type="match status" value="1"/>
</dbReference>
<feature type="compositionally biased region" description="Polar residues" evidence="1">
    <location>
        <begin position="56"/>
        <end position="88"/>
    </location>
</feature>
<feature type="compositionally biased region" description="Polar residues" evidence="1">
    <location>
        <begin position="188"/>
        <end position="197"/>
    </location>
</feature>
<evidence type="ECO:0000256" key="1">
    <source>
        <dbReference type="SAM" id="MobiDB-lite"/>
    </source>
</evidence>
<reference evidence="3 4" key="1">
    <citation type="submission" date="2016-07" db="EMBL/GenBank/DDBJ databases">
        <authorList>
            <consortium name="Pathogen Informatics"/>
        </authorList>
    </citation>
    <scope>NUCLEOTIDE SEQUENCE [LARGE SCALE GENOMIC DNA]</scope>
</reference>
<feature type="region of interest" description="Disordered" evidence="1">
    <location>
        <begin position="51"/>
        <end position="88"/>
    </location>
</feature>
<feature type="compositionally biased region" description="Basic and acidic residues" evidence="1">
    <location>
        <begin position="204"/>
        <end position="216"/>
    </location>
</feature>
<dbReference type="PROSITE" id="PS50076">
    <property type="entry name" value="DNAJ_2"/>
    <property type="match status" value="1"/>
</dbReference>
<dbReference type="InterPro" id="IPR018253">
    <property type="entry name" value="DnaJ_domain_CS"/>
</dbReference>
<feature type="region of interest" description="Disordered" evidence="1">
    <location>
        <begin position="347"/>
        <end position="370"/>
    </location>
</feature>
<dbReference type="InterPro" id="IPR001623">
    <property type="entry name" value="DnaJ_domain"/>
</dbReference>
<feature type="compositionally biased region" description="Basic and acidic residues" evidence="1">
    <location>
        <begin position="223"/>
        <end position="252"/>
    </location>
</feature>
<protein>
    <submittedName>
        <fullName evidence="3">DnaJ protein, putative</fullName>
    </submittedName>
</protein>
<dbReference type="AlphaFoldDB" id="A0A1G4H3D1"/>
<dbReference type="InterPro" id="IPR036869">
    <property type="entry name" value="J_dom_sf"/>
</dbReference>
<feature type="domain" description="J" evidence="2">
    <location>
        <begin position="12"/>
        <end position="114"/>
    </location>
</feature>
<dbReference type="EMBL" id="LT615251">
    <property type="protein sequence ID" value="SCO69372.1"/>
    <property type="molecule type" value="Genomic_DNA"/>
</dbReference>
<evidence type="ECO:0000259" key="2">
    <source>
        <dbReference type="PROSITE" id="PS50076"/>
    </source>
</evidence>
<accession>A0A1G4H3D1</accession>
<sequence>MSFIPKELVGRDIYQILGLSFEDAGKDDIKNLIRKRYLKCALILHPDKAEGGKNGSAAQGNATNGSATNGSATQGTAAQGSAPNASTTDSFNTLKCAYEFLMNEQLRNKYNQYVTQQRKKKKKNGPVSGNISLSRFLDKNKFEEQQREKLLFKRRLEAREREMAEGKQKKRGTHNGAEWPHSGKSGDPTESSYPNGRNNRKQKKEQQDETLRERNNLKNIKAQNEDFIKRHSAHPDQRNRQKGVREGEDENERDRSIEIYLDNYPHNVHMLQRYMEQKELLTFFVDFNIQRYHLYTNEEQTQSERRVGLFSFTHRSEAIRAYLHFKKNGKHIDRNFKLRLAVPCNEGGEVRSEGVGPQKGGANEAAPRDSVDRMMSEMVDELDKMFSL</sequence>
<feature type="region of interest" description="Disordered" evidence="1">
    <location>
        <begin position="161"/>
        <end position="252"/>
    </location>
</feature>
<evidence type="ECO:0000313" key="3">
    <source>
        <dbReference type="EMBL" id="SCO69372.1"/>
    </source>
</evidence>
<dbReference type="CDD" id="cd06257">
    <property type="entry name" value="DnaJ"/>
    <property type="match status" value="1"/>
</dbReference>
<dbReference type="Gene3D" id="1.10.287.110">
    <property type="entry name" value="DnaJ domain"/>
    <property type="match status" value="1"/>
</dbReference>
<dbReference type="VEuPathDB" id="PlasmoDB:PVW1_130033300"/>
<name>A0A1G4H3D1_PLAVI</name>